<reference evidence="1" key="1">
    <citation type="submission" date="2022-04" db="EMBL/GenBank/DDBJ databases">
        <title>Roseibium sp. CAU 1639 isolated from mud.</title>
        <authorList>
            <person name="Kim W."/>
        </authorList>
    </citation>
    <scope>NUCLEOTIDE SEQUENCE</scope>
    <source>
        <strain evidence="1">CAU 1639</strain>
    </source>
</reference>
<evidence type="ECO:0000313" key="2">
    <source>
        <dbReference type="Proteomes" id="UP001431221"/>
    </source>
</evidence>
<sequence>MRYFRQNYPEMRQAVIGLLLPFLLVALLPQGYMPAVTDGGTFTVTLCTSEGLRTVTLDANGQEVPDGPAGDENGSAGLCVFAGIGQFAAFHAAPHLPTPLSTGQEANGLVPDSLRSAIYTGALGARAPPVLL</sequence>
<name>A0ABT0H1L6_9HYPH</name>
<proteinExistence type="predicted"/>
<comment type="caution">
    <text evidence="1">The sequence shown here is derived from an EMBL/GenBank/DDBJ whole genome shotgun (WGS) entry which is preliminary data.</text>
</comment>
<organism evidence="1 2">
    <name type="scientific">Roseibium sediminicola</name>
    <dbReference type="NCBI Taxonomy" id="2933272"/>
    <lineage>
        <taxon>Bacteria</taxon>
        <taxon>Pseudomonadati</taxon>
        <taxon>Pseudomonadota</taxon>
        <taxon>Alphaproteobacteria</taxon>
        <taxon>Hyphomicrobiales</taxon>
        <taxon>Stappiaceae</taxon>
        <taxon>Roseibium</taxon>
    </lineage>
</organism>
<evidence type="ECO:0008006" key="3">
    <source>
        <dbReference type="Google" id="ProtNLM"/>
    </source>
</evidence>
<protein>
    <recommendedName>
        <fullName evidence="3">DUF2946 family protein</fullName>
    </recommendedName>
</protein>
<dbReference type="EMBL" id="JALNMJ010000027">
    <property type="protein sequence ID" value="MCK7615587.1"/>
    <property type="molecule type" value="Genomic_DNA"/>
</dbReference>
<dbReference type="Proteomes" id="UP001431221">
    <property type="component" value="Unassembled WGS sequence"/>
</dbReference>
<gene>
    <name evidence="1" type="ORF">M0H32_25735</name>
</gene>
<accession>A0ABT0H1L6</accession>
<dbReference type="RefSeq" id="WP_248159279.1">
    <property type="nucleotide sequence ID" value="NZ_JALNMJ010000027.1"/>
</dbReference>
<evidence type="ECO:0000313" key="1">
    <source>
        <dbReference type="EMBL" id="MCK7615587.1"/>
    </source>
</evidence>
<keyword evidence="2" id="KW-1185">Reference proteome</keyword>